<sequence>MKFSYFVNKKNTTVSPGTGAGFGLWDPGGSHGAGSLVYGVMDRSDQRIGNIAFIKPAYGGVNFHKVGVFLKR</sequence>
<evidence type="ECO:0000313" key="1">
    <source>
        <dbReference type="EMBL" id="MPN49863.1"/>
    </source>
</evidence>
<name>A0A645IRG0_9ZZZZ</name>
<dbReference type="AlphaFoldDB" id="A0A645IRG0"/>
<protein>
    <submittedName>
        <fullName evidence="1">Uncharacterized protein</fullName>
    </submittedName>
</protein>
<proteinExistence type="predicted"/>
<gene>
    <name evidence="1" type="ORF">SDC9_197487</name>
</gene>
<organism evidence="1">
    <name type="scientific">bioreactor metagenome</name>
    <dbReference type="NCBI Taxonomy" id="1076179"/>
    <lineage>
        <taxon>unclassified sequences</taxon>
        <taxon>metagenomes</taxon>
        <taxon>ecological metagenomes</taxon>
    </lineage>
</organism>
<comment type="caution">
    <text evidence="1">The sequence shown here is derived from an EMBL/GenBank/DDBJ whole genome shotgun (WGS) entry which is preliminary data.</text>
</comment>
<reference evidence="1" key="1">
    <citation type="submission" date="2019-08" db="EMBL/GenBank/DDBJ databases">
        <authorList>
            <person name="Kucharzyk K."/>
            <person name="Murdoch R.W."/>
            <person name="Higgins S."/>
            <person name="Loffler F."/>
        </authorList>
    </citation>
    <scope>NUCLEOTIDE SEQUENCE</scope>
</reference>
<dbReference type="EMBL" id="VSSQ01113502">
    <property type="protein sequence ID" value="MPN49863.1"/>
    <property type="molecule type" value="Genomic_DNA"/>
</dbReference>
<accession>A0A645IRG0</accession>